<evidence type="ECO:0000313" key="1">
    <source>
        <dbReference type="EMBL" id="CAG8436519.1"/>
    </source>
</evidence>
<reference evidence="1" key="1">
    <citation type="submission" date="2021-06" db="EMBL/GenBank/DDBJ databases">
        <authorList>
            <person name="Kallberg Y."/>
            <person name="Tangrot J."/>
            <person name="Rosling A."/>
        </authorList>
    </citation>
    <scope>NUCLEOTIDE SEQUENCE</scope>
    <source>
        <strain evidence="1">AU212A</strain>
    </source>
</reference>
<keyword evidence="2" id="KW-1185">Reference proteome</keyword>
<feature type="non-terminal residue" evidence="1">
    <location>
        <position position="1"/>
    </location>
</feature>
<proteinExistence type="predicted"/>
<accession>A0ACA9JUL3</accession>
<dbReference type="Proteomes" id="UP000789860">
    <property type="component" value="Unassembled WGS sequence"/>
</dbReference>
<protein>
    <submittedName>
        <fullName evidence="1">4038_t:CDS:1</fullName>
    </submittedName>
</protein>
<evidence type="ECO:0000313" key="2">
    <source>
        <dbReference type="Proteomes" id="UP000789860"/>
    </source>
</evidence>
<name>A0ACA9JUL3_9GLOM</name>
<dbReference type="EMBL" id="CAJVPM010000131">
    <property type="protein sequence ID" value="CAG8436519.1"/>
    <property type="molecule type" value="Genomic_DNA"/>
</dbReference>
<organism evidence="1 2">
    <name type="scientific">Scutellospora calospora</name>
    <dbReference type="NCBI Taxonomy" id="85575"/>
    <lineage>
        <taxon>Eukaryota</taxon>
        <taxon>Fungi</taxon>
        <taxon>Fungi incertae sedis</taxon>
        <taxon>Mucoromycota</taxon>
        <taxon>Glomeromycotina</taxon>
        <taxon>Glomeromycetes</taxon>
        <taxon>Diversisporales</taxon>
        <taxon>Gigasporaceae</taxon>
        <taxon>Scutellospora</taxon>
    </lineage>
</organism>
<comment type="caution">
    <text evidence="1">The sequence shown here is derived from an EMBL/GenBank/DDBJ whole genome shotgun (WGS) entry which is preliminary data.</text>
</comment>
<sequence length="100" mass="11795">LNENGFDPKIFLEISKYLESTNELTNVDHMKLTCSLGEWSGRHGEYILETLKNLYESTTYMPEYMGISKSDYQRLIADFDEQCNQNKSYLEVHRYIAKKI</sequence>
<gene>
    <name evidence="1" type="ORF">SCALOS_LOCUS287</name>
</gene>